<evidence type="ECO:0000313" key="4">
    <source>
        <dbReference type="Proteomes" id="UP000176322"/>
    </source>
</evidence>
<evidence type="ECO:0000313" key="3">
    <source>
        <dbReference type="EMBL" id="OGG41774.1"/>
    </source>
</evidence>
<evidence type="ECO:0000256" key="1">
    <source>
        <dbReference type="SAM" id="Phobius"/>
    </source>
</evidence>
<keyword evidence="1" id="KW-0812">Transmembrane</keyword>
<proteinExistence type="predicted"/>
<feature type="transmembrane region" description="Helical" evidence="1">
    <location>
        <begin position="12"/>
        <end position="34"/>
    </location>
</feature>
<gene>
    <name evidence="3" type="ORF">A2837_00990</name>
</gene>
<dbReference type="EMBL" id="MFKO01000002">
    <property type="protein sequence ID" value="OGG41774.1"/>
    <property type="molecule type" value="Genomic_DNA"/>
</dbReference>
<feature type="transmembrane region" description="Helical" evidence="1">
    <location>
        <begin position="301"/>
        <end position="322"/>
    </location>
</feature>
<name>A0A1F6BXU8_9BACT</name>
<protein>
    <recommendedName>
        <fullName evidence="2">DUF8173 domain-containing protein</fullName>
    </recommendedName>
</protein>
<sequence>MKNQTLRFALAGGSICLSIGIVAAFMLAIVPLYASAETVVRTGGDVSINAGQVVENDFYAAGGGVVHSGEVQGDMYVAAGSVTVNGEVGEDLTVLGGTINVHNTIGDDLRVVGGEAVIAGEVKDDVFVLGGKLHILSTAKIGGNVYFYGGEAVIDGEVLGTVMGHAERFTINSAVSGVDVVGVLELQDNASVKGDVRYQSEKEITRSQSAAVSGQIVRGDAADAESSKKSNFGLFALLAWFFTTLCLFFLFRGKLEQLWRRLRREPAKSGIFGLVAIIAGPILTFILFVTVLGAWLGLLTLIALTALILVGMLLLPIMLGRLTVSIFPQWDKMNFGTVLVGFIGTALLCSLPWFGGLLIFAALVITMGGLLLVVYRGIKDQF</sequence>
<comment type="caution">
    <text evidence="3">The sequence shown here is derived from an EMBL/GenBank/DDBJ whole genome shotgun (WGS) entry which is preliminary data.</text>
</comment>
<feature type="domain" description="DUF8173" evidence="2">
    <location>
        <begin position="255"/>
        <end position="369"/>
    </location>
</feature>
<feature type="transmembrane region" description="Helical" evidence="1">
    <location>
        <begin position="334"/>
        <end position="353"/>
    </location>
</feature>
<dbReference type="Proteomes" id="UP000176322">
    <property type="component" value="Unassembled WGS sequence"/>
</dbReference>
<keyword evidence="1" id="KW-1133">Transmembrane helix</keyword>
<keyword evidence="1" id="KW-0472">Membrane</keyword>
<evidence type="ECO:0000259" key="2">
    <source>
        <dbReference type="Pfam" id="PF26514"/>
    </source>
</evidence>
<reference evidence="3 4" key="1">
    <citation type="journal article" date="2016" name="Nat. Commun.">
        <title>Thousands of microbial genomes shed light on interconnected biogeochemical processes in an aquifer system.</title>
        <authorList>
            <person name="Anantharaman K."/>
            <person name="Brown C.T."/>
            <person name="Hug L.A."/>
            <person name="Sharon I."/>
            <person name="Castelle C.J."/>
            <person name="Probst A.J."/>
            <person name="Thomas B.C."/>
            <person name="Singh A."/>
            <person name="Wilkins M.J."/>
            <person name="Karaoz U."/>
            <person name="Brodie E.L."/>
            <person name="Williams K.H."/>
            <person name="Hubbard S.S."/>
            <person name="Banfield J.F."/>
        </authorList>
    </citation>
    <scope>NUCLEOTIDE SEQUENCE [LARGE SCALE GENOMIC DNA]</scope>
</reference>
<feature type="transmembrane region" description="Helical" evidence="1">
    <location>
        <begin position="359"/>
        <end position="378"/>
    </location>
</feature>
<feature type="transmembrane region" description="Helical" evidence="1">
    <location>
        <begin position="232"/>
        <end position="251"/>
    </location>
</feature>
<dbReference type="AlphaFoldDB" id="A0A1F6BXU8"/>
<dbReference type="STRING" id="1798475.A2837_00990"/>
<accession>A0A1F6BXU8</accession>
<organism evidence="3 4">
    <name type="scientific">Candidatus Kaiserbacteria bacterium RIFCSPHIGHO2_01_FULL_46_22</name>
    <dbReference type="NCBI Taxonomy" id="1798475"/>
    <lineage>
        <taxon>Bacteria</taxon>
        <taxon>Candidatus Kaiseribacteriota</taxon>
    </lineage>
</organism>
<dbReference type="InterPro" id="IPR058486">
    <property type="entry name" value="DUF8173"/>
</dbReference>
<dbReference type="Pfam" id="PF26514">
    <property type="entry name" value="DUF8173"/>
    <property type="match status" value="1"/>
</dbReference>
<feature type="transmembrane region" description="Helical" evidence="1">
    <location>
        <begin position="271"/>
        <end position="295"/>
    </location>
</feature>